<evidence type="ECO:0000313" key="1">
    <source>
        <dbReference type="EMBL" id="CEM37525.1"/>
    </source>
</evidence>
<dbReference type="OrthoDB" id="426852at2759"/>
<protein>
    <submittedName>
        <fullName evidence="1">Uncharacterized protein</fullName>
    </submittedName>
</protein>
<keyword evidence="2" id="KW-1185">Reference proteome</keyword>
<dbReference type="InParanoid" id="A0A0G4H1P8"/>
<dbReference type="Proteomes" id="UP000041254">
    <property type="component" value="Unassembled WGS sequence"/>
</dbReference>
<evidence type="ECO:0000313" key="2">
    <source>
        <dbReference type="Proteomes" id="UP000041254"/>
    </source>
</evidence>
<sequence length="678" mass="75267">MASKEEPTHSTALPFRLMTAAVLWVLSCVLVPGAASTARSAAFLHPRGYHKATLGKWQRATSARRRLPVRPVRITSPKATTSSKKREEAERREITIADLLRLQQLKDRRPPVEGVPSINLGPRDPPVFIGRDAQLKDAMQKVMQWYEARPEDYGDSFRIPPMSLTRYVRGGKTRMLKEIGQELLAKGIPAIYVTFNDITTASRWERDNEPPPLQRLLSRIGWAVATDEARGLVDNNFNTWTATMDVSEDTVADWLGQHGCVLLIDELNKLITNVQGGKPGEAVAGFLKDSFIDRRNRYLIFSSHSTATGNKLAVFIQSPSDRHVVRPSLPVITTPDEATCINQAARKGAVCYLGLTPALVHEAYNEMGGSVHDCAKDTFSRLAAPPLDTATVECVIMMSLEGDMRWVEGLAEWSQALDAFVGGPVGTDISHTWPPCFLAAACDRLSRATRTDITLGVRQGTGLIRDGLRQLAEADDRSGKQWEGACQAAIIQRMLQSDLMGVPRPGPTLSDKARQLLPPCILDGLCSFGGTFEPTGFGRPLIRPDRTADIPYLRELVEREAARKGLHQGQTSLFVRPAVSDFPAYDFFIFILNNGRVEEIWGYQCKTGKEKPSDEQTRALTDEVDVSVWLKGEAGSRQTRSQYGYIIASRAAIEDLFGFSLRRTCPLRWLLDPRVWVD</sequence>
<reference evidence="1 2" key="1">
    <citation type="submission" date="2014-11" db="EMBL/GenBank/DDBJ databases">
        <authorList>
            <person name="Zhu J."/>
            <person name="Qi W."/>
            <person name="Song R."/>
        </authorList>
    </citation>
    <scope>NUCLEOTIDE SEQUENCE [LARGE SCALE GENOMIC DNA]</scope>
</reference>
<dbReference type="AlphaFoldDB" id="A0A0G4H1P8"/>
<accession>A0A0G4H1P8</accession>
<name>A0A0G4H1P8_VITBC</name>
<dbReference type="OMA" id="GEASIEC"/>
<dbReference type="EMBL" id="CDMY01000946">
    <property type="protein sequence ID" value="CEM37525.1"/>
    <property type="molecule type" value="Genomic_DNA"/>
</dbReference>
<gene>
    <name evidence="1" type="ORF">Vbra_174</name>
</gene>
<dbReference type="PhylomeDB" id="A0A0G4H1P8"/>
<dbReference type="PROSITE" id="PS51257">
    <property type="entry name" value="PROKAR_LIPOPROTEIN"/>
    <property type="match status" value="1"/>
</dbReference>
<proteinExistence type="predicted"/>
<dbReference type="VEuPathDB" id="CryptoDB:Vbra_174"/>
<organism evidence="1 2">
    <name type="scientific">Vitrella brassicaformis (strain CCMP3155)</name>
    <dbReference type="NCBI Taxonomy" id="1169540"/>
    <lineage>
        <taxon>Eukaryota</taxon>
        <taxon>Sar</taxon>
        <taxon>Alveolata</taxon>
        <taxon>Colpodellida</taxon>
        <taxon>Vitrellaceae</taxon>
        <taxon>Vitrella</taxon>
    </lineage>
</organism>
<dbReference type="InterPro" id="IPR027417">
    <property type="entry name" value="P-loop_NTPase"/>
</dbReference>
<dbReference type="SUPFAM" id="SSF52540">
    <property type="entry name" value="P-loop containing nucleoside triphosphate hydrolases"/>
    <property type="match status" value="1"/>
</dbReference>